<reference evidence="4" key="2">
    <citation type="submission" date="2020-10" db="UniProtKB">
        <authorList>
            <consortium name="WormBaseParasite"/>
        </authorList>
    </citation>
    <scope>IDENTIFICATION</scope>
</reference>
<evidence type="ECO:0000313" key="3">
    <source>
        <dbReference type="Proteomes" id="UP000492821"/>
    </source>
</evidence>
<feature type="region of interest" description="Disordered" evidence="1">
    <location>
        <begin position="208"/>
        <end position="315"/>
    </location>
</feature>
<evidence type="ECO:0000256" key="1">
    <source>
        <dbReference type="SAM" id="MobiDB-lite"/>
    </source>
</evidence>
<dbReference type="Proteomes" id="UP000492821">
    <property type="component" value="Unassembled WGS sequence"/>
</dbReference>
<proteinExistence type="predicted"/>
<keyword evidence="3" id="KW-1185">Reference proteome</keyword>
<feature type="region of interest" description="Disordered" evidence="1">
    <location>
        <begin position="71"/>
        <end position="96"/>
    </location>
</feature>
<feature type="compositionally biased region" description="Low complexity" evidence="1">
    <location>
        <begin position="208"/>
        <end position="230"/>
    </location>
</feature>
<protein>
    <submittedName>
        <fullName evidence="4">DB domain-containing protein</fullName>
    </submittedName>
</protein>
<dbReference type="Pfam" id="PF01682">
    <property type="entry name" value="DB"/>
    <property type="match status" value="1"/>
</dbReference>
<name>A0A7E4V0T0_PANRE</name>
<dbReference type="InterPro" id="IPR002602">
    <property type="entry name" value="DB"/>
</dbReference>
<sequence>MLPEPQSPRTGLALSDLQSTSAGGSYAIGGGGISGLAISSTQGSSSWSTRGVGGIGAGIFDQSGIGASSSGGIFGGGNTGNNNNENNGSGLRQGRDRTRMERDRLRLLQQQLQLYIGELWPLTEIMYFSQMPSSVALSATLFLLLLASTTTICAAEPLPPCDEIPKLLCCTGRVLEKCLAGCVDYVNAKCPHKLFKYDMIDAAKTASASESSKSASAEATTAPPTLATTTKSHKVEPIRRAQPSTGVRGIGIPGGAKARAAVSGIAPAPSGNRASSFSELPEEEGFIEQSPPPSPRSGGRGRFKSGTVRSGGDYDQLNAQYPVTEVTDADLSPECGTAQSKPPFSPCLSRKSVDDLFLSCCKQHVPSSCHALCTYEHREHVAAETLIAAVQSDGCDLRHLSSILYCANQNRDNRECCDHLSLASSALGVGERCLRMCNVARSGQTVGTVEKNDLVCLSNWNVIMYCARAGLRTIN</sequence>
<dbReference type="PANTHER" id="PTHR21679">
    <property type="entry name" value="DOMAIN OF UNKNOWN FUNCTION DB DOMAIN-CONTAINING PROTEIN-RELATED"/>
    <property type="match status" value="1"/>
</dbReference>
<dbReference type="WBParaSite" id="Pan_g15128.t2">
    <property type="protein sequence ID" value="Pan_g15128.t2"/>
    <property type="gene ID" value="Pan_g15128"/>
</dbReference>
<dbReference type="AlphaFoldDB" id="A0A7E4V0T0"/>
<accession>A0A7E4V0T0</accession>
<evidence type="ECO:0000259" key="2">
    <source>
        <dbReference type="Pfam" id="PF01682"/>
    </source>
</evidence>
<organism evidence="3 4">
    <name type="scientific">Panagrellus redivivus</name>
    <name type="common">Microworm</name>
    <dbReference type="NCBI Taxonomy" id="6233"/>
    <lineage>
        <taxon>Eukaryota</taxon>
        <taxon>Metazoa</taxon>
        <taxon>Ecdysozoa</taxon>
        <taxon>Nematoda</taxon>
        <taxon>Chromadorea</taxon>
        <taxon>Rhabditida</taxon>
        <taxon>Tylenchina</taxon>
        <taxon>Panagrolaimomorpha</taxon>
        <taxon>Panagrolaimoidea</taxon>
        <taxon>Panagrolaimidae</taxon>
        <taxon>Panagrellus</taxon>
    </lineage>
</organism>
<reference evidence="3" key="1">
    <citation type="journal article" date="2013" name="Genetics">
        <title>The draft genome and transcriptome of Panagrellus redivivus are shaped by the harsh demands of a free-living lifestyle.</title>
        <authorList>
            <person name="Srinivasan J."/>
            <person name="Dillman A.R."/>
            <person name="Macchietto M.G."/>
            <person name="Heikkinen L."/>
            <person name="Lakso M."/>
            <person name="Fracchia K.M."/>
            <person name="Antoshechkin I."/>
            <person name="Mortazavi A."/>
            <person name="Wong G."/>
            <person name="Sternberg P.W."/>
        </authorList>
    </citation>
    <scope>NUCLEOTIDE SEQUENCE [LARGE SCALE GENOMIC DNA]</scope>
    <source>
        <strain evidence="3">MT8872</strain>
    </source>
</reference>
<feature type="compositionally biased region" description="Low complexity" evidence="1">
    <location>
        <begin position="80"/>
        <end position="92"/>
    </location>
</feature>
<evidence type="ECO:0000313" key="4">
    <source>
        <dbReference type="WBParaSite" id="Pan_g15128.t2"/>
    </source>
</evidence>
<feature type="domain" description="Domain of unknown function DB" evidence="2">
    <location>
        <begin position="360"/>
        <end position="466"/>
    </location>
</feature>
<dbReference type="PANTHER" id="PTHR21679:SF4">
    <property type="entry name" value="DOMAIN OF UNKNOWN FUNCTION DB DOMAIN-CONTAINING PROTEIN"/>
    <property type="match status" value="1"/>
</dbReference>